<evidence type="ECO:0000256" key="1">
    <source>
        <dbReference type="SAM" id="Phobius"/>
    </source>
</evidence>
<keyword evidence="1" id="KW-0472">Membrane</keyword>
<reference evidence="2 3" key="1">
    <citation type="submission" date="2016-01" db="EMBL/GenBank/DDBJ databases">
        <title>Highly variable Streptococcus oralis are common among viridans streptococci isolated from primates.</title>
        <authorList>
            <person name="Denapaite D."/>
            <person name="Rieger M."/>
            <person name="Koendgen S."/>
            <person name="Brueckner R."/>
            <person name="Ochigava I."/>
            <person name="Kappeler P."/>
            <person name="Maetz-Rensing K."/>
            <person name="Leendertz F."/>
            <person name="Hakenbeck R."/>
        </authorList>
    </citation>
    <scope>NUCLEOTIDE SEQUENCE [LARGE SCALE GENOMIC DNA]</scope>
    <source>
        <strain evidence="2 3">DD07</strain>
    </source>
</reference>
<sequence>MVELVVVLVLAALDLLIRLQAPKLAVNRTSGTISFTFRKIVFLPVFMVGLFLFLL</sequence>
<gene>
    <name evidence="2" type="ORF">SGODD07_01558</name>
</gene>
<organism evidence="2 3">
    <name type="scientific">Streptococcus gordonii</name>
    <dbReference type="NCBI Taxonomy" id="1302"/>
    <lineage>
        <taxon>Bacteria</taxon>
        <taxon>Bacillati</taxon>
        <taxon>Bacillota</taxon>
        <taxon>Bacilli</taxon>
        <taxon>Lactobacillales</taxon>
        <taxon>Streptococcaceae</taxon>
        <taxon>Streptococcus</taxon>
    </lineage>
</organism>
<dbReference type="EMBL" id="LQRC01000217">
    <property type="protein sequence ID" value="KXT70393.1"/>
    <property type="molecule type" value="Genomic_DNA"/>
</dbReference>
<dbReference type="Proteomes" id="UP000070096">
    <property type="component" value="Unassembled WGS sequence"/>
</dbReference>
<feature type="transmembrane region" description="Helical" evidence="1">
    <location>
        <begin position="35"/>
        <end position="54"/>
    </location>
</feature>
<evidence type="ECO:0000313" key="2">
    <source>
        <dbReference type="EMBL" id="KXT70393.1"/>
    </source>
</evidence>
<dbReference type="AlphaFoldDB" id="A0A139N369"/>
<keyword evidence="1" id="KW-0812">Transmembrane</keyword>
<evidence type="ECO:0000313" key="3">
    <source>
        <dbReference type="Proteomes" id="UP000070096"/>
    </source>
</evidence>
<proteinExistence type="predicted"/>
<accession>A0A139N369</accession>
<keyword evidence="1" id="KW-1133">Transmembrane helix</keyword>
<name>A0A139N369_STRGN</name>
<comment type="caution">
    <text evidence="2">The sequence shown here is derived from an EMBL/GenBank/DDBJ whole genome shotgun (WGS) entry which is preliminary data.</text>
</comment>
<protein>
    <submittedName>
        <fullName evidence="2">Uncharacterized protein</fullName>
    </submittedName>
</protein>